<dbReference type="Proteomes" id="UP000828924">
    <property type="component" value="Chromosome"/>
</dbReference>
<keyword evidence="2 4" id="KW-0378">Hydrolase</keyword>
<organism evidence="4 5">
    <name type="scientific">Streptomyces formicae</name>
    <dbReference type="NCBI Taxonomy" id="1616117"/>
    <lineage>
        <taxon>Bacteria</taxon>
        <taxon>Bacillati</taxon>
        <taxon>Actinomycetota</taxon>
        <taxon>Actinomycetes</taxon>
        <taxon>Kitasatosporales</taxon>
        <taxon>Streptomycetaceae</taxon>
        <taxon>Streptomyces</taxon>
    </lineage>
</organism>
<dbReference type="Pfam" id="PF02113">
    <property type="entry name" value="Peptidase_S13"/>
    <property type="match status" value="2"/>
</dbReference>
<evidence type="ECO:0000313" key="4">
    <source>
        <dbReference type="EMBL" id="UNM16300.1"/>
    </source>
</evidence>
<feature type="region of interest" description="Disordered" evidence="3">
    <location>
        <begin position="32"/>
        <end position="59"/>
    </location>
</feature>
<reference evidence="4 5" key="1">
    <citation type="submission" date="2021-03" db="EMBL/GenBank/DDBJ databases">
        <title>Complete genome of Streptomyces formicae strain 1H-GS9 (DSM 100524).</title>
        <authorList>
            <person name="Atanasov K.E."/>
            <person name="Altabella T."/>
            <person name="Ferrer A."/>
        </authorList>
    </citation>
    <scope>NUCLEOTIDE SEQUENCE [LARGE SCALE GENOMIC DNA]</scope>
    <source>
        <strain evidence="4 5">1H-GS9</strain>
    </source>
</reference>
<name>A0ABY3WW10_9ACTN</name>
<sequence length="449" mass="44841">MVGLAVAAGAVAAAGPWDSGQRTAERDRVAALSRTGGAHHQVSVPAAEPDGPAPAPSAPGVLAVPAAPVAAPAPAPLAKAIEPLLRDPKLGPVVTASVIDVSSGKQLYGRGQGALMTPASTIKIATAVAALSARGPAHRIPTTAVAAPDYSAITLVGGGDPTLDMNRLRALADSTAQALREHGVSTIRLSYDTSLYSGPVRHPIGSNDNIAPVSPLMINEGRLDNSTSGPAPRGADPARDTAAAFLGMLGVRGINTEAGPVPGKAPARGVPVGKTLSAPLSALVERTLTNSDNDIAEALARQTAIAGGRPASFAGAQAAVTERLKRLKLPVGKALFADGSGLNRGDKVSAALLTALLARAADPAHPELRPVLTGLPVAGFTGTLTGRSEARSAGLVRAKTGSLTGVDTLAGTAVSSDGRLLAFAFMAGRTPAYGAGRPALDRMASALIP</sequence>
<evidence type="ECO:0000256" key="3">
    <source>
        <dbReference type="SAM" id="MobiDB-lite"/>
    </source>
</evidence>
<keyword evidence="4" id="KW-0645">Protease</keyword>
<evidence type="ECO:0000256" key="2">
    <source>
        <dbReference type="ARBA" id="ARBA00022801"/>
    </source>
</evidence>
<dbReference type="PRINTS" id="PR00922">
    <property type="entry name" value="DADACBPTASE3"/>
</dbReference>
<proteinExistence type="inferred from homology"/>
<keyword evidence="5" id="KW-1185">Reference proteome</keyword>
<dbReference type="PANTHER" id="PTHR30023">
    <property type="entry name" value="D-ALANYL-D-ALANINE CARBOXYPEPTIDASE"/>
    <property type="match status" value="1"/>
</dbReference>
<dbReference type="GO" id="GO:0009002">
    <property type="term" value="F:serine-type D-Ala-D-Ala carboxypeptidase activity"/>
    <property type="evidence" value="ECO:0007669"/>
    <property type="project" value="UniProtKB-EC"/>
</dbReference>
<dbReference type="EC" id="3.4.16.4" evidence="4"/>
<comment type="similarity">
    <text evidence="1">Belongs to the peptidase S13 family.</text>
</comment>
<evidence type="ECO:0000313" key="5">
    <source>
        <dbReference type="Proteomes" id="UP000828924"/>
    </source>
</evidence>
<keyword evidence="4" id="KW-0121">Carboxypeptidase</keyword>
<dbReference type="EMBL" id="CP071872">
    <property type="protein sequence ID" value="UNM16300.1"/>
    <property type="molecule type" value="Genomic_DNA"/>
</dbReference>
<dbReference type="NCBIfam" id="TIGR00666">
    <property type="entry name" value="PBP4"/>
    <property type="match status" value="1"/>
</dbReference>
<dbReference type="InterPro" id="IPR000667">
    <property type="entry name" value="Peptidase_S13"/>
</dbReference>
<dbReference type="InterPro" id="IPR012338">
    <property type="entry name" value="Beta-lactam/transpept-like"/>
</dbReference>
<evidence type="ECO:0000256" key="1">
    <source>
        <dbReference type="ARBA" id="ARBA00006096"/>
    </source>
</evidence>
<dbReference type="PANTHER" id="PTHR30023:SF0">
    <property type="entry name" value="PENICILLIN-SENSITIVE CARBOXYPEPTIDASE A"/>
    <property type="match status" value="1"/>
</dbReference>
<dbReference type="SUPFAM" id="SSF56601">
    <property type="entry name" value="beta-lactamase/transpeptidase-like"/>
    <property type="match status" value="1"/>
</dbReference>
<accession>A0ABY3WW10</accession>
<dbReference type="Gene3D" id="3.40.710.10">
    <property type="entry name" value="DD-peptidase/beta-lactamase superfamily"/>
    <property type="match status" value="2"/>
</dbReference>
<protein>
    <submittedName>
        <fullName evidence="4">D-alanyl-D-alanine carboxypeptidase/D-alanyl-D-alanine-endopeptidase</fullName>
        <ecNumber evidence="4">3.4.16.4</ecNumber>
    </submittedName>
</protein>
<gene>
    <name evidence="4" type="primary">dacB</name>
    <name evidence="4" type="ORF">J4032_02540</name>
</gene>